<sequence>MAVTAINLALGLIFFININIIGRSNGALQVGFYKGKCNSADVENVIFQVVKTQFIKDSTIAAALLRMQFHDCWINGCDASILVDGNNSEKTAFANAGVRGYEIIDLAKAAVEAICPSLVSCADIVAIATRDAVSLSGGGKYAVETGRRDGTVSLSKNVNFISSAASISTALTAFASKGFNSTDLVFLLGAHSIGSANCFFIQNRLYNFQNTRKPDPTMDSNLQKKLGRTCPQTRPPNGRVNLDQNPTSSMILDNSYYKQILLHRGILDIDQELALDPLTNATVAALANGKLEFSSKFGEAMVKLGKLQVLTGNQGQIRKSCRIGAGAPGLQVGFYRGKCRGDVDVEGIVRNVVVQAFRGHTVGVAHCSLFQDRLYNFQNTGKPDPTMDALLLNNLMKTCPQNAAFDNTTNLDQNPLSSLTVDNSFYRQIVLRKGVLQIDQELALDPLTKNSVNGIANGADFNAKFAEALVKLGRVQVLIGEKQGEIRKSCRVVNKKSTFGGIPIF</sequence>
<dbReference type="EMBL" id="CM044704">
    <property type="protein sequence ID" value="KAI5666749.1"/>
    <property type="molecule type" value="Genomic_DNA"/>
</dbReference>
<name>A0ACC0B282_CATRO</name>
<evidence type="ECO:0000313" key="1">
    <source>
        <dbReference type="EMBL" id="KAI5666749.1"/>
    </source>
</evidence>
<proteinExistence type="predicted"/>
<gene>
    <name evidence="1" type="ORF">M9H77_16602</name>
</gene>
<organism evidence="1 2">
    <name type="scientific">Catharanthus roseus</name>
    <name type="common">Madagascar periwinkle</name>
    <name type="synonym">Vinca rosea</name>
    <dbReference type="NCBI Taxonomy" id="4058"/>
    <lineage>
        <taxon>Eukaryota</taxon>
        <taxon>Viridiplantae</taxon>
        <taxon>Streptophyta</taxon>
        <taxon>Embryophyta</taxon>
        <taxon>Tracheophyta</taxon>
        <taxon>Spermatophyta</taxon>
        <taxon>Magnoliopsida</taxon>
        <taxon>eudicotyledons</taxon>
        <taxon>Gunneridae</taxon>
        <taxon>Pentapetalae</taxon>
        <taxon>asterids</taxon>
        <taxon>lamiids</taxon>
        <taxon>Gentianales</taxon>
        <taxon>Apocynaceae</taxon>
        <taxon>Rauvolfioideae</taxon>
        <taxon>Vinceae</taxon>
        <taxon>Catharanthinae</taxon>
        <taxon>Catharanthus</taxon>
    </lineage>
</organism>
<protein>
    <submittedName>
        <fullName evidence="1">Uncharacterized protein</fullName>
    </submittedName>
</protein>
<comment type="caution">
    <text evidence="1">The sequence shown here is derived from an EMBL/GenBank/DDBJ whole genome shotgun (WGS) entry which is preliminary data.</text>
</comment>
<dbReference type="Proteomes" id="UP001060085">
    <property type="component" value="Linkage Group LG04"/>
</dbReference>
<reference evidence="2" key="1">
    <citation type="journal article" date="2023" name="Nat. Plants">
        <title>Single-cell RNA sequencing provides a high-resolution roadmap for understanding the multicellular compartmentation of specialized metabolism.</title>
        <authorList>
            <person name="Sun S."/>
            <person name="Shen X."/>
            <person name="Li Y."/>
            <person name="Li Y."/>
            <person name="Wang S."/>
            <person name="Li R."/>
            <person name="Zhang H."/>
            <person name="Shen G."/>
            <person name="Guo B."/>
            <person name="Wei J."/>
            <person name="Xu J."/>
            <person name="St-Pierre B."/>
            <person name="Chen S."/>
            <person name="Sun C."/>
        </authorList>
    </citation>
    <scope>NUCLEOTIDE SEQUENCE [LARGE SCALE GENOMIC DNA]</scope>
</reference>
<keyword evidence="2" id="KW-1185">Reference proteome</keyword>
<evidence type="ECO:0000313" key="2">
    <source>
        <dbReference type="Proteomes" id="UP001060085"/>
    </source>
</evidence>
<accession>A0ACC0B282</accession>